<evidence type="ECO:0000313" key="2">
    <source>
        <dbReference type="EMBL" id="KAF6029370.1"/>
    </source>
</evidence>
<keyword evidence="3" id="KW-1185">Reference proteome</keyword>
<accession>A0A7J7JSN6</accession>
<comment type="caution">
    <text evidence="2">The sequence shown here is derived from an EMBL/GenBank/DDBJ whole genome shotgun (WGS) entry which is preliminary data.</text>
</comment>
<evidence type="ECO:0000256" key="1">
    <source>
        <dbReference type="SAM" id="MobiDB-lite"/>
    </source>
</evidence>
<feature type="compositionally biased region" description="Basic and acidic residues" evidence="1">
    <location>
        <begin position="33"/>
        <end position="44"/>
    </location>
</feature>
<dbReference type="AlphaFoldDB" id="A0A7J7JSN6"/>
<reference evidence="2" key="1">
    <citation type="submission" date="2020-06" db="EMBL/GenBank/DDBJ databases">
        <title>Draft genome of Bugula neritina, a colonial animal packing powerful symbionts and potential medicines.</title>
        <authorList>
            <person name="Rayko M."/>
        </authorList>
    </citation>
    <scope>NUCLEOTIDE SEQUENCE [LARGE SCALE GENOMIC DNA]</scope>
    <source>
        <strain evidence="2">Kwan_BN1</strain>
    </source>
</reference>
<protein>
    <submittedName>
        <fullName evidence="2">Uncharacterized protein</fullName>
    </submittedName>
</protein>
<feature type="region of interest" description="Disordered" evidence="1">
    <location>
        <begin position="30"/>
        <end position="61"/>
    </location>
</feature>
<dbReference type="EMBL" id="VXIV02001820">
    <property type="protein sequence ID" value="KAF6029370.1"/>
    <property type="molecule type" value="Genomic_DNA"/>
</dbReference>
<evidence type="ECO:0000313" key="3">
    <source>
        <dbReference type="Proteomes" id="UP000593567"/>
    </source>
</evidence>
<name>A0A7J7JSN6_BUGNE</name>
<gene>
    <name evidence="2" type="ORF">EB796_012323</name>
</gene>
<dbReference type="Proteomes" id="UP000593567">
    <property type="component" value="Unassembled WGS sequence"/>
</dbReference>
<sequence>MKPRLDSLERNSRIILLPTEPIRDGAIVIPIHKPPEDVTDRNTEENDEPQQPGDANRRSPELVRQWIDGMTEYLRRNSRWWTYCPTRSAILHSYEMWQNLVHFLAFDSAENLEGRDG</sequence>
<organism evidence="2 3">
    <name type="scientific">Bugula neritina</name>
    <name type="common">Brown bryozoan</name>
    <name type="synonym">Sertularia neritina</name>
    <dbReference type="NCBI Taxonomy" id="10212"/>
    <lineage>
        <taxon>Eukaryota</taxon>
        <taxon>Metazoa</taxon>
        <taxon>Spiralia</taxon>
        <taxon>Lophotrochozoa</taxon>
        <taxon>Bryozoa</taxon>
        <taxon>Gymnolaemata</taxon>
        <taxon>Cheilostomatida</taxon>
        <taxon>Flustrina</taxon>
        <taxon>Buguloidea</taxon>
        <taxon>Bugulidae</taxon>
        <taxon>Bugula</taxon>
    </lineage>
</organism>
<proteinExistence type="predicted"/>